<dbReference type="Proteomes" id="UP000018466">
    <property type="component" value="Unassembled WGS sequence"/>
</dbReference>
<comment type="similarity">
    <text evidence="2 6">Belongs to the phosphoglycerate mutase family. BPG-dependent PGAM subfamily.</text>
</comment>
<dbReference type="NCBIfam" id="TIGR01258">
    <property type="entry name" value="pgm_1"/>
    <property type="match status" value="1"/>
</dbReference>
<evidence type="ECO:0000256" key="2">
    <source>
        <dbReference type="ARBA" id="ARBA00006717"/>
    </source>
</evidence>
<evidence type="ECO:0000256" key="5">
    <source>
        <dbReference type="ARBA" id="ARBA00023235"/>
    </source>
</evidence>
<evidence type="ECO:0000256" key="9">
    <source>
        <dbReference type="PIRSR" id="PIRSR613078-3"/>
    </source>
</evidence>
<evidence type="ECO:0000313" key="11">
    <source>
        <dbReference type="EMBL" id="EHO17669.1"/>
    </source>
</evidence>
<dbReference type="GO" id="GO:0004619">
    <property type="term" value="F:phosphoglycerate mutase activity"/>
    <property type="evidence" value="ECO:0007669"/>
    <property type="project" value="UniProtKB-UniRule"/>
</dbReference>
<dbReference type="AlphaFoldDB" id="A0AA36Y6B1"/>
<feature type="binding site" evidence="6 8">
    <location>
        <begin position="114"/>
        <end position="115"/>
    </location>
    <ligand>
        <name>substrate</name>
    </ligand>
</feature>
<dbReference type="Gene3D" id="3.40.50.1240">
    <property type="entry name" value="Phosphoglycerate mutase-like"/>
    <property type="match status" value="1"/>
</dbReference>
<keyword evidence="4 6" id="KW-0324">Glycolysis</keyword>
<evidence type="ECO:0000256" key="8">
    <source>
        <dbReference type="PIRSR" id="PIRSR613078-2"/>
    </source>
</evidence>
<evidence type="ECO:0000256" key="6">
    <source>
        <dbReference type="HAMAP-Rule" id="MF_01039"/>
    </source>
</evidence>
<dbReference type="Pfam" id="PF00300">
    <property type="entry name" value="His_Phos_1"/>
    <property type="match status" value="1"/>
</dbReference>
<reference evidence="11 12" key="1">
    <citation type="submission" date="2011-10" db="EMBL/GenBank/DDBJ databases">
        <title>The Genome Sequence of Lachnospiraceae bacterium ACC2.</title>
        <authorList>
            <consortium name="The Broad Institute Genome Sequencing Platform"/>
            <person name="Earl A."/>
            <person name="Ward D."/>
            <person name="Feldgarden M."/>
            <person name="Gevers D."/>
            <person name="Sizova M."/>
            <person name="Hazen A."/>
            <person name="Epstein S."/>
            <person name="Young S.K."/>
            <person name="Zeng Q."/>
            <person name="Gargeya S."/>
            <person name="Fitzgerald M."/>
            <person name="Haas B."/>
            <person name="Abouelleil A."/>
            <person name="Alvarado L."/>
            <person name="Arachchi H.M."/>
            <person name="Berlin A."/>
            <person name="Brown A."/>
            <person name="Chapman S.B."/>
            <person name="Chen Z."/>
            <person name="Dunbar C."/>
            <person name="Freedman E."/>
            <person name="Gearin G."/>
            <person name="Goldberg J."/>
            <person name="Griggs A."/>
            <person name="Gujja S."/>
            <person name="Heiman D."/>
            <person name="Howarth C."/>
            <person name="Larson L."/>
            <person name="Lui A."/>
            <person name="MacDonald P.J.P."/>
            <person name="Montmayeur A."/>
            <person name="Murphy C."/>
            <person name="Neiman D."/>
            <person name="Pearson M."/>
            <person name="Priest M."/>
            <person name="Roberts A."/>
            <person name="Saif S."/>
            <person name="Shea T."/>
            <person name="Shenoy N."/>
            <person name="Sisk P."/>
            <person name="Stolte C."/>
            <person name="Sykes S."/>
            <person name="Wortman J."/>
            <person name="Nusbaum C."/>
            <person name="Birren B."/>
        </authorList>
    </citation>
    <scope>NUCLEOTIDE SEQUENCE [LARGE SCALE GENOMIC DNA]</scope>
    <source>
        <strain evidence="11 12">ACC2</strain>
    </source>
</reference>
<dbReference type="EC" id="5.4.2.11" evidence="6 10"/>
<name>A0AA36Y6B1_9FIRM</name>
<dbReference type="InterPro" id="IPR001345">
    <property type="entry name" value="PG/BPGM_mutase_AS"/>
</dbReference>
<feature type="binding site" evidence="6 8">
    <location>
        <begin position="21"/>
        <end position="22"/>
    </location>
    <ligand>
        <name>substrate</name>
    </ligand>
</feature>
<keyword evidence="3 6" id="KW-0312">Gluconeogenesis</keyword>
<dbReference type="PROSITE" id="PS00175">
    <property type="entry name" value="PG_MUTASE"/>
    <property type="match status" value="1"/>
</dbReference>
<dbReference type="CDD" id="cd07067">
    <property type="entry name" value="HP_PGM_like"/>
    <property type="match status" value="1"/>
</dbReference>
<accession>A0AA36Y6B1</accession>
<feature type="binding site" evidence="6 8">
    <location>
        <position position="98"/>
    </location>
    <ligand>
        <name>substrate</name>
    </ligand>
</feature>
<organism evidence="11 12">
    <name type="scientific">Stomatobaculum longum</name>
    <dbReference type="NCBI Taxonomy" id="796942"/>
    <lineage>
        <taxon>Bacteria</taxon>
        <taxon>Bacillati</taxon>
        <taxon>Bacillota</taxon>
        <taxon>Clostridia</taxon>
        <taxon>Lachnospirales</taxon>
        <taxon>Lachnospiraceae</taxon>
        <taxon>Stomatobaculum</taxon>
    </lineage>
</organism>
<evidence type="ECO:0000256" key="1">
    <source>
        <dbReference type="ARBA" id="ARBA00000380"/>
    </source>
</evidence>
<sequence length="249" mass="28561">MMKLVLVRHGESEWNKKNLFTGWMDVDLSDKGHEEAKAAGQLLKAEGYDFDICFTSYLKRAIHTLNHILDEMDRDWLEVVKSWKLNERHYGALQGLNKAETAEKYGEEQVKIWRRSFSTKPPVLDPNDDRSAKKSPAYRDVDPALLPDCESLETTIERAVPYFNEVIRPEMEAGKRVIIAAHGNSLRALVKYFDNISEEDIIGVNIPTGTPLVYEFDDSFKPIRHYYLGDQEALKKKMEAVANQGKKQA</sequence>
<dbReference type="SUPFAM" id="SSF53254">
    <property type="entry name" value="Phosphoglycerate mutase-like"/>
    <property type="match status" value="1"/>
</dbReference>
<feature type="binding site" evidence="6 8">
    <location>
        <begin position="183"/>
        <end position="184"/>
    </location>
    <ligand>
        <name>substrate</name>
    </ligand>
</feature>
<dbReference type="InterPro" id="IPR005952">
    <property type="entry name" value="Phosphogly_mut1"/>
</dbReference>
<comment type="catalytic activity">
    <reaction evidence="1 6 10">
        <text>(2R)-2-phosphoglycerate = (2R)-3-phosphoglycerate</text>
        <dbReference type="Rhea" id="RHEA:15901"/>
        <dbReference type="ChEBI" id="CHEBI:58272"/>
        <dbReference type="ChEBI" id="CHEBI:58289"/>
        <dbReference type="EC" id="5.4.2.11"/>
    </reaction>
</comment>
<gene>
    <name evidence="6" type="primary">gpmA</name>
    <name evidence="11" type="ORF">HMPREF9623_00523</name>
</gene>
<dbReference type="RefSeq" id="WP_009532356.1">
    <property type="nucleotide sequence ID" value="NZ_CAUOLT010000004.1"/>
</dbReference>
<dbReference type="HAMAP" id="MF_01039">
    <property type="entry name" value="PGAM_GpmA"/>
    <property type="match status" value="1"/>
</dbReference>
<feature type="binding site" evidence="6 8">
    <location>
        <begin position="8"/>
        <end position="15"/>
    </location>
    <ligand>
        <name>substrate</name>
    </ligand>
</feature>
<dbReference type="EMBL" id="AGEL01000004">
    <property type="protein sequence ID" value="EHO17669.1"/>
    <property type="molecule type" value="Genomic_DNA"/>
</dbReference>
<dbReference type="GO" id="GO:0006094">
    <property type="term" value="P:gluconeogenesis"/>
    <property type="evidence" value="ECO:0007669"/>
    <property type="project" value="UniProtKB-UniRule"/>
</dbReference>
<feature type="active site" description="Tele-phosphohistidine intermediate" evidence="6 7">
    <location>
        <position position="9"/>
    </location>
</feature>
<feature type="binding site" evidence="6 8">
    <location>
        <begin position="87"/>
        <end position="90"/>
    </location>
    <ligand>
        <name>substrate</name>
    </ligand>
</feature>
<comment type="function">
    <text evidence="6 10">Catalyzes the interconversion of 2-phosphoglycerate and 3-phosphoglycerate.</text>
</comment>
<protein>
    <recommendedName>
        <fullName evidence="6 10">2,3-bisphosphoglycerate-dependent phosphoglycerate mutase</fullName>
        <shortName evidence="6">BPG-dependent PGAM</shortName>
        <shortName evidence="6">PGAM</shortName>
        <shortName evidence="6">Phosphoglyceromutase</shortName>
        <shortName evidence="6">dPGM</shortName>
        <ecNumber evidence="6 10">5.4.2.11</ecNumber>
    </recommendedName>
</protein>
<feature type="site" description="Transition state stabilizer" evidence="6 9">
    <location>
        <position position="182"/>
    </location>
</feature>
<dbReference type="PIRSF" id="PIRSF000709">
    <property type="entry name" value="6PFK_2-Ptase"/>
    <property type="match status" value="1"/>
</dbReference>
<evidence type="ECO:0000256" key="10">
    <source>
        <dbReference type="RuleBase" id="RU004512"/>
    </source>
</evidence>
<feature type="binding site" evidence="6 8">
    <location>
        <position position="60"/>
    </location>
    <ligand>
        <name>substrate</name>
    </ligand>
</feature>
<dbReference type="FunFam" id="3.40.50.1240:FF:000003">
    <property type="entry name" value="2,3-bisphosphoglycerate-dependent phosphoglycerate mutase"/>
    <property type="match status" value="1"/>
</dbReference>
<dbReference type="InterPro" id="IPR013078">
    <property type="entry name" value="His_Pase_superF_clade-1"/>
</dbReference>
<dbReference type="SMART" id="SM00855">
    <property type="entry name" value="PGAM"/>
    <property type="match status" value="1"/>
</dbReference>
<dbReference type="InterPro" id="IPR029033">
    <property type="entry name" value="His_PPase_superfam"/>
</dbReference>
<dbReference type="GO" id="GO:0006096">
    <property type="term" value="P:glycolytic process"/>
    <property type="evidence" value="ECO:0007669"/>
    <property type="project" value="UniProtKB-UniRule"/>
</dbReference>
<evidence type="ECO:0000313" key="12">
    <source>
        <dbReference type="Proteomes" id="UP000018466"/>
    </source>
</evidence>
<feature type="active site" description="Proton donor/acceptor" evidence="6 7">
    <location>
        <position position="87"/>
    </location>
</feature>
<evidence type="ECO:0000256" key="3">
    <source>
        <dbReference type="ARBA" id="ARBA00022432"/>
    </source>
</evidence>
<keyword evidence="12" id="KW-1185">Reference proteome</keyword>
<keyword evidence="5 6" id="KW-0413">Isomerase</keyword>
<evidence type="ECO:0000256" key="7">
    <source>
        <dbReference type="PIRSR" id="PIRSR613078-1"/>
    </source>
</evidence>
<comment type="pathway">
    <text evidence="6 10">Carbohydrate degradation; glycolysis; pyruvate from D-glyceraldehyde 3-phosphate: step 3/5.</text>
</comment>
<proteinExistence type="inferred from homology"/>
<comment type="caution">
    <text evidence="11">The sequence shown here is derived from an EMBL/GenBank/DDBJ whole genome shotgun (WGS) entry which is preliminary data.</text>
</comment>
<dbReference type="PANTHER" id="PTHR11931">
    <property type="entry name" value="PHOSPHOGLYCERATE MUTASE"/>
    <property type="match status" value="1"/>
</dbReference>
<evidence type="ECO:0000256" key="4">
    <source>
        <dbReference type="ARBA" id="ARBA00023152"/>
    </source>
</evidence>
<dbReference type="NCBIfam" id="NF010713">
    <property type="entry name" value="PRK14115.1"/>
    <property type="match status" value="1"/>
</dbReference>